<evidence type="ECO:0000313" key="2">
    <source>
        <dbReference type="Proteomes" id="UP000251721"/>
    </source>
</evidence>
<dbReference type="Gene3D" id="3.40.50.2300">
    <property type="match status" value="1"/>
</dbReference>
<sequence length="82" mass="9033">MRSAFAPACENRARGNRSLSRFAVHERADIARTVTEQMLTQYPALQAIYAPCGGVEGIVDALRDSGRQQETRSGVPRSAQRQ</sequence>
<dbReference type="EMBL" id="UAWQ01000001">
    <property type="protein sequence ID" value="SQC27401.1"/>
    <property type="molecule type" value="Genomic_DNA"/>
</dbReference>
<protein>
    <submittedName>
        <fullName evidence="1">LacI family transcriptional regulator</fullName>
    </submittedName>
</protein>
<evidence type="ECO:0000313" key="1">
    <source>
        <dbReference type="EMBL" id="SQC27401.1"/>
    </source>
</evidence>
<proteinExistence type="predicted"/>
<dbReference type="Proteomes" id="UP000251721">
    <property type="component" value="Unassembled WGS sequence"/>
</dbReference>
<reference evidence="1 2" key="1">
    <citation type="submission" date="2018-06" db="EMBL/GenBank/DDBJ databases">
        <authorList>
            <consortium name="Pathogen Informatics"/>
            <person name="Doyle S."/>
        </authorList>
    </citation>
    <scope>NUCLEOTIDE SEQUENCE [LARGE SCALE GENOMIC DNA]</scope>
    <source>
        <strain evidence="1 2">NCTC13465</strain>
    </source>
</reference>
<organism evidence="1 2">
    <name type="scientific">Klebsiella pneumoniae</name>
    <dbReference type="NCBI Taxonomy" id="573"/>
    <lineage>
        <taxon>Bacteria</taxon>
        <taxon>Pseudomonadati</taxon>
        <taxon>Pseudomonadota</taxon>
        <taxon>Gammaproteobacteria</taxon>
        <taxon>Enterobacterales</taxon>
        <taxon>Enterobacteriaceae</taxon>
        <taxon>Klebsiella/Raoultella group</taxon>
        <taxon>Klebsiella</taxon>
        <taxon>Klebsiella pneumoniae complex</taxon>
    </lineage>
</organism>
<gene>
    <name evidence="1" type="ORF">NCTC13465_00056</name>
</gene>
<dbReference type="AlphaFoldDB" id="A0A2X3DSQ4"/>
<accession>A0A2X3DSQ4</accession>
<name>A0A2X3DSQ4_KLEPN</name>